<accession>A0A8B0SGD8</accession>
<comment type="similarity">
    <text evidence="3">Belongs to the UbiH/COQ6 family.</text>
</comment>
<dbReference type="GO" id="GO:0008681">
    <property type="term" value="F:2-octaprenyl-6-methoxyphenol hydroxylase activity"/>
    <property type="evidence" value="ECO:0007669"/>
    <property type="project" value="InterPro"/>
</dbReference>
<feature type="domain" description="FAD-binding" evidence="8">
    <location>
        <begin position="2"/>
        <end position="346"/>
    </location>
</feature>
<dbReference type="Pfam" id="PF01494">
    <property type="entry name" value="FAD_binding_3"/>
    <property type="match status" value="1"/>
</dbReference>
<dbReference type="PANTHER" id="PTHR43876:SF8">
    <property type="entry name" value="2-OCTAPRENYL-6-METHOXYPHENOL HYDROXYLASE"/>
    <property type="match status" value="1"/>
</dbReference>
<gene>
    <name evidence="10" type="primary">ubiH</name>
    <name evidence="10" type="synonym">visB</name>
    <name evidence="10" type="ORF">J1836_002050</name>
    <name evidence="9" type="ORF">J1836_10765</name>
</gene>
<keyword evidence="6 10" id="KW-0560">Oxidoreductase</keyword>
<dbReference type="NCBIfam" id="NF004356">
    <property type="entry name" value="PRK05732.1"/>
    <property type="match status" value="1"/>
</dbReference>
<dbReference type="RefSeq" id="WP_207251092.1">
    <property type="nucleotide sequence ID" value="NZ_JAFMPM010000006.1"/>
</dbReference>
<evidence type="ECO:0000256" key="6">
    <source>
        <dbReference type="ARBA" id="ARBA00023002"/>
    </source>
</evidence>
<reference evidence="9 11" key="1">
    <citation type="submission" date="2021-03" db="EMBL/GenBank/DDBJ databases">
        <title>Draft genome and methylome analysis of Thiotrix fructosivoruns ATCC 49748.</title>
        <authorList>
            <person name="Fomenkov A."/>
            <person name="Grabovich M.Y."/>
            <person name="Roberts R.J."/>
        </authorList>
    </citation>
    <scope>NUCLEOTIDE SEQUENCE [LARGE SCALE GENOMIC DNA]</scope>
    <source>
        <strain evidence="9 11">ATCC 49748</strain>
    </source>
</reference>
<sequence length="405" mass="44103">MFDVLIVGGGMVGASLAVALKPLKLKIGLIEAFNFGVAEQPSYDDRSIALSYGSSRIYQGMGLWHKLKNGVENIQYIHISDRGHFGATRLAATQEHVPALGYVVESRVLGKLLYDELSADNTIELLVPAKVFGVEQTADYAQVSLERAGVVDTVQTRLLVVSDGVNSTVRDLLGIATTRREYHQTALIANVTTAEQHRHTAYERFTPNGPLALLPLTEGRYSLVWTHRDEEVAATMALDDAAFLRKLQAEFGYRQGVFTKVGQRATYPLVLQKSVGEVAGRAVVIGNSSHALHPVAGQGLNLGLRDVATLADLLADAARTGADCGDADLLADYAQRRQPDYAAVLQYTDTLVRIFSNDFAPLGHARAGGLLAVDRVPWLRHWITRQSMGLRHRQARLSRGLGLAV</sequence>
<protein>
    <submittedName>
        <fullName evidence="10">2-octaprenyl-6-methoxyphenyl hydroxylase</fullName>
        <ecNumber evidence="10">1.14.13.-</ecNumber>
    </submittedName>
</protein>
<dbReference type="EC" id="1.14.13.-" evidence="10"/>
<dbReference type="PRINTS" id="PR00420">
    <property type="entry name" value="RNGMNOXGNASE"/>
</dbReference>
<evidence type="ECO:0000313" key="11">
    <source>
        <dbReference type="Proteomes" id="UP000664466"/>
    </source>
</evidence>
<evidence type="ECO:0000313" key="10">
    <source>
        <dbReference type="EMBL" id="QTX11173.1"/>
    </source>
</evidence>
<comment type="cofactor">
    <cofactor evidence="1">
        <name>FAD</name>
        <dbReference type="ChEBI" id="CHEBI:57692"/>
    </cofactor>
</comment>
<name>A0A8B0SGD8_9GAMM</name>
<proteinExistence type="inferred from homology"/>
<organism evidence="10">
    <name type="scientific">Thiothrix fructosivorans</name>
    <dbReference type="NCBI Taxonomy" id="111770"/>
    <lineage>
        <taxon>Bacteria</taxon>
        <taxon>Pseudomonadati</taxon>
        <taxon>Pseudomonadota</taxon>
        <taxon>Gammaproteobacteria</taxon>
        <taxon>Thiotrichales</taxon>
        <taxon>Thiotrichaceae</taxon>
        <taxon>Thiothrix</taxon>
    </lineage>
</organism>
<dbReference type="EMBL" id="JAFMPM010000006">
    <property type="protein sequence ID" value="MBO0613393.1"/>
    <property type="molecule type" value="Genomic_DNA"/>
</dbReference>
<keyword evidence="4" id="KW-0285">Flavoprotein</keyword>
<dbReference type="InterPro" id="IPR011295">
    <property type="entry name" value="UbiH"/>
</dbReference>
<evidence type="ECO:0000256" key="4">
    <source>
        <dbReference type="ARBA" id="ARBA00022630"/>
    </source>
</evidence>
<keyword evidence="11" id="KW-1185">Reference proteome</keyword>
<comment type="pathway">
    <text evidence="2">Cofactor biosynthesis; ubiquinone biosynthesis.</text>
</comment>
<dbReference type="Gene3D" id="3.50.50.60">
    <property type="entry name" value="FAD/NAD(P)-binding domain"/>
    <property type="match status" value="2"/>
</dbReference>
<evidence type="ECO:0000256" key="2">
    <source>
        <dbReference type="ARBA" id="ARBA00004749"/>
    </source>
</evidence>
<dbReference type="EMBL" id="CP072748">
    <property type="protein sequence ID" value="QTX11173.1"/>
    <property type="molecule type" value="Genomic_DNA"/>
</dbReference>
<dbReference type="InterPro" id="IPR051205">
    <property type="entry name" value="UbiH/COQ6_monooxygenase"/>
</dbReference>
<evidence type="ECO:0000256" key="3">
    <source>
        <dbReference type="ARBA" id="ARBA00005349"/>
    </source>
</evidence>
<dbReference type="InterPro" id="IPR036188">
    <property type="entry name" value="FAD/NAD-bd_sf"/>
</dbReference>
<dbReference type="PROSITE" id="PS01304">
    <property type="entry name" value="UBIH"/>
    <property type="match status" value="1"/>
</dbReference>
<evidence type="ECO:0000256" key="7">
    <source>
        <dbReference type="ARBA" id="ARBA00023033"/>
    </source>
</evidence>
<dbReference type="GO" id="GO:0071949">
    <property type="term" value="F:FAD binding"/>
    <property type="evidence" value="ECO:0007669"/>
    <property type="project" value="InterPro"/>
</dbReference>
<dbReference type="NCBIfam" id="TIGR01984">
    <property type="entry name" value="UbiH"/>
    <property type="match status" value="1"/>
</dbReference>
<reference evidence="10" key="2">
    <citation type="submission" date="2021-04" db="EMBL/GenBank/DDBJ databases">
        <title>Complete Genome and methylome analysis of Thiothrix fructosivorans ATCC 49748.</title>
        <authorList>
            <person name="Fomenkov A."/>
            <person name="Sun L."/>
            <person name="Vincze T."/>
            <person name="Grabovich M.Y."/>
            <person name="Roberts R.J."/>
        </authorList>
    </citation>
    <scope>NUCLEOTIDE SEQUENCE</scope>
    <source>
        <strain evidence="10">ATCC 49748</strain>
    </source>
</reference>
<dbReference type="InterPro" id="IPR002938">
    <property type="entry name" value="FAD-bd"/>
</dbReference>
<dbReference type="PANTHER" id="PTHR43876">
    <property type="entry name" value="UBIQUINONE BIOSYNTHESIS MONOOXYGENASE COQ6, MITOCHONDRIAL"/>
    <property type="match status" value="1"/>
</dbReference>
<dbReference type="InterPro" id="IPR018168">
    <property type="entry name" value="Ubi_Hdrlase_CS"/>
</dbReference>
<evidence type="ECO:0000256" key="5">
    <source>
        <dbReference type="ARBA" id="ARBA00022827"/>
    </source>
</evidence>
<dbReference type="GO" id="GO:0006744">
    <property type="term" value="P:ubiquinone biosynthetic process"/>
    <property type="evidence" value="ECO:0007669"/>
    <property type="project" value="UniProtKB-UniPathway"/>
</dbReference>
<dbReference type="InterPro" id="IPR010971">
    <property type="entry name" value="UbiH/COQ6"/>
</dbReference>
<evidence type="ECO:0000256" key="1">
    <source>
        <dbReference type="ARBA" id="ARBA00001974"/>
    </source>
</evidence>
<dbReference type="SUPFAM" id="SSF51905">
    <property type="entry name" value="FAD/NAD(P)-binding domain"/>
    <property type="match status" value="1"/>
</dbReference>
<dbReference type="UniPathway" id="UPA00232"/>
<evidence type="ECO:0000313" key="9">
    <source>
        <dbReference type="EMBL" id="MBO0613393.1"/>
    </source>
</evidence>
<dbReference type="AlphaFoldDB" id="A0A8B0SGD8"/>
<evidence type="ECO:0000259" key="8">
    <source>
        <dbReference type="Pfam" id="PF01494"/>
    </source>
</evidence>
<keyword evidence="7" id="KW-0503">Monooxygenase</keyword>
<dbReference type="NCBIfam" id="TIGR01988">
    <property type="entry name" value="Ubi-OHases"/>
    <property type="match status" value="1"/>
</dbReference>
<dbReference type="Proteomes" id="UP000664466">
    <property type="component" value="Unassembled WGS sequence"/>
</dbReference>
<keyword evidence="5" id="KW-0274">FAD</keyword>